<sequence length="205" mass="22525">MKLKEEPPGREAPGPPPSEVIDLCPQAQGEEDSYMPEQIAGVKRRPEAEAETPASDDEDNQEQKPPKEDNTLAAKVNSSQKDAAKDNTSSVVAGVEESIPQNGPDPGNDDSPPQYDDKDAVILTFTEMYNYLHAEMQNLDTHAALAVESAKEYMQSISMMTNLKLFYGFSSKIAKWEERMPENGNAGFTILPEQFTSPADRSLTS</sequence>
<dbReference type="EMBL" id="QXGD01002725">
    <property type="protein sequence ID" value="KAE9184930.1"/>
    <property type="molecule type" value="Genomic_DNA"/>
</dbReference>
<protein>
    <submittedName>
        <fullName evidence="2">Uncharacterized protein</fullName>
    </submittedName>
</protein>
<feature type="compositionally biased region" description="Low complexity" evidence="1">
    <location>
        <begin position="100"/>
        <end position="114"/>
    </location>
</feature>
<dbReference type="Proteomes" id="UP000440367">
    <property type="component" value="Unassembled WGS sequence"/>
</dbReference>
<feature type="compositionally biased region" description="Basic and acidic residues" evidence="1">
    <location>
        <begin position="61"/>
        <end position="70"/>
    </location>
</feature>
<feature type="region of interest" description="Disordered" evidence="1">
    <location>
        <begin position="1"/>
        <end position="117"/>
    </location>
</feature>
<dbReference type="AlphaFoldDB" id="A0A6A3WK35"/>
<evidence type="ECO:0000313" key="3">
    <source>
        <dbReference type="Proteomes" id="UP000440367"/>
    </source>
</evidence>
<feature type="compositionally biased region" description="Polar residues" evidence="1">
    <location>
        <begin position="76"/>
        <end position="91"/>
    </location>
</feature>
<comment type="caution">
    <text evidence="2">The sequence shown here is derived from an EMBL/GenBank/DDBJ whole genome shotgun (WGS) entry which is preliminary data.</text>
</comment>
<accession>A0A6A3WK35</accession>
<evidence type="ECO:0000256" key="1">
    <source>
        <dbReference type="SAM" id="MobiDB-lite"/>
    </source>
</evidence>
<gene>
    <name evidence="2" type="ORF">PF002_g26301</name>
</gene>
<proteinExistence type="predicted"/>
<name>A0A6A3WK35_9STRA</name>
<evidence type="ECO:0000313" key="2">
    <source>
        <dbReference type="EMBL" id="KAE9184930.1"/>
    </source>
</evidence>
<organism evidence="2 3">
    <name type="scientific">Phytophthora fragariae</name>
    <dbReference type="NCBI Taxonomy" id="53985"/>
    <lineage>
        <taxon>Eukaryota</taxon>
        <taxon>Sar</taxon>
        <taxon>Stramenopiles</taxon>
        <taxon>Oomycota</taxon>
        <taxon>Peronosporomycetes</taxon>
        <taxon>Peronosporales</taxon>
        <taxon>Peronosporaceae</taxon>
        <taxon>Phytophthora</taxon>
    </lineage>
</organism>
<reference evidence="2 3" key="1">
    <citation type="submission" date="2018-08" db="EMBL/GenBank/DDBJ databases">
        <title>Genomic investigation of the strawberry pathogen Phytophthora fragariae indicates pathogenicity is determined by transcriptional variation in three key races.</title>
        <authorList>
            <person name="Adams T.M."/>
            <person name="Armitage A.D."/>
            <person name="Sobczyk M.K."/>
            <person name="Bates H.J."/>
            <person name="Dunwell J.M."/>
            <person name="Nellist C.F."/>
            <person name="Harrison R.J."/>
        </authorList>
    </citation>
    <scope>NUCLEOTIDE SEQUENCE [LARGE SCALE GENOMIC DNA]</scope>
    <source>
        <strain evidence="2 3">BC-1</strain>
    </source>
</reference>